<accession>A0AAP2UJU6</accession>
<dbReference type="Pfam" id="PF22886">
    <property type="entry name" value="DUF7021"/>
    <property type="match status" value="1"/>
</dbReference>
<gene>
    <name evidence="4" type="ORF">GT664_16985</name>
    <name evidence="3" type="ORF">MKC95_00865</name>
</gene>
<dbReference type="InterPro" id="IPR019260">
    <property type="entry name" value="DUF2262"/>
</dbReference>
<dbReference type="AlphaFoldDB" id="A0AAP2UJU6"/>
<dbReference type="EMBL" id="WWTN01000034">
    <property type="protein sequence ID" value="MZH57396.1"/>
    <property type="molecule type" value="Genomic_DNA"/>
</dbReference>
<feature type="domain" description="DUF7021" evidence="2">
    <location>
        <begin position="7"/>
        <end position="136"/>
    </location>
</feature>
<feature type="domain" description="DUF2262" evidence="1">
    <location>
        <begin position="149"/>
        <end position="279"/>
    </location>
</feature>
<evidence type="ECO:0000259" key="2">
    <source>
        <dbReference type="Pfam" id="PF22886"/>
    </source>
</evidence>
<dbReference type="EMBL" id="JAKTMA010000001">
    <property type="protein sequence ID" value="MCR0231318.1"/>
    <property type="molecule type" value="Genomic_DNA"/>
</dbReference>
<evidence type="ECO:0000259" key="1">
    <source>
        <dbReference type="Pfam" id="PF10020"/>
    </source>
</evidence>
<protein>
    <submittedName>
        <fullName evidence="3">DUF2262 domain-containing protein</fullName>
    </submittedName>
</protein>
<organism evidence="3 5">
    <name type="scientific">Clostridium innocuum</name>
    <dbReference type="NCBI Taxonomy" id="1522"/>
    <lineage>
        <taxon>Bacteria</taxon>
        <taxon>Bacillati</taxon>
        <taxon>Bacillota</taxon>
        <taxon>Clostridia</taxon>
        <taxon>Eubacteriales</taxon>
        <taxon>Clostridiaceae</taxon>
        <taxon>Clostridium</taxon>
    </lineage>
</organism>
<dbReference type="Proteomes" id="UP000604383">
    <property type="component" value="Unassembled WGS sequence"/>
</dbReference>
<reference evidence="4" key="1">
    <citation type="journal article" date="2019" name="Nat. Med.">
        <title>A library of human gut bacterial isolates paired with longitudinal multiomics data enables mechanistic microbiome research.</title>
        <authorList>
            <person name="Poyet M."/>
            <person name="Groussin M."/>
            <person name="Gibbons S.M."/>
            <person name="Avila-Pacheco J."/>
            <person name="Jiang X."/>
            <person name="Kearney S.M."/>
            <person name="Perrotta A.R."/>
            <person name="Berdy B."/>
            <person name="Zhao S."/>
            <person name="Lieberman T.D."/>
            <person name="Swanson P.K."/>
            <person name="Smith M."/>
            <person name="Roesemann S."/>
            <person name="Alexander J.E."/>
            <person name="Rich S.A."/>
            <person name="Livny J."/>
            <person name="Vlamakis H."/>
            <person name="Clish C."/>
            <person name="Bullock K."/>
            <person name="Deik A."/>
            <person name="Scott J."/>
            <person name="Pierce K.A."/>
            <person name="Xavier R.J."/>
            <person name="Alm E.J."/>
        </authorList>
    </citation>
    <scope>NUCLEOTIDE SEQUENCE</scope>
    <source>
        <strain evidence="4">BIOML-A12</strain>
    </source>
</reference>
<evidence type="ECO:0000313" key="5">
    <source>
        <dbReference type="Proteomes" id="UP001203972"/>
    </source>
</evidence>
<evidence type="ECO:0000313" key="3">
    <source>
        <dbReference type="EMBL" id="MCR0231318.1"/>
    </source>
</evidence>
<reference evidence="3" key="2">
    <citation type="journal article" date="2022" name="Clin. Infect. Dis.">
        <title>Association between Clostridium innocuum and antibiotic-associated diarrhea in adults and children: A cross-sectional study and comparative genomics analysis.</title>
        <authorList>
            <person name="Cherny K.E."/>
            <person name="Muscat E.B."/>
            <person name="Balaji A."/>
            <person name="Mukherjee J."/>
            <person name="Ozer E.A."/>
            <person name="Angarone M.P."/>
            <person name="Hauser A.R."/>
            <person name="Sichel J.S."/>
            <person name="Amponsah E."/>
            <person name="Kociolek L.K."/>
        </authorList>
    </citation>
    <scope>NUCLEOTIDE SEQUENCE</scope>
    <source>
        <strain evidence="3">NU1-AC-029v</strain>
    </source>
</reference>
<dbReference type="Proteomes" id="UP001203972">
    <property type="component" value="Unassembled WGS sequence"/>
</dbReference>
<dbReference type="RefSeq" id="WP_008818899.1">
    <property type="nucleotide sequence ID" value="NZ_AP025565.1"/>
</dbReference>
<sequence length="282" mass="32795">MWKERTEKKKFEEGFAEEIKEIYALTQDDAGSCRMKGERCWTVSMRLLAHIDGKTAELKQEKKVLQWMLSEKENKKPGKVFRLKKETIYRLKVRESLPKKTIWSNQEIPAGACLLLVDVLERNVKQPQLQELLKEYQKPVFLSLSDTCQLQLNRSLSMFQGEGDWNAQKAEILLDTDEHDDKRADKALTVFRRLQEDAAAWDKKARRYAAEQLLSCAIEWQDEDEDELCADEFIRRIRIESVNVSQDGEFELYYDDGDIFAGHVIIVSGNMEKGLYDAQFAG</sequence>
<dbReference type="InterPro" id="IPR054286">
    <property type="entry name" value="DUF7021"/>
</dbReference>
<dbReference type="Pfam" id="PF10020">
    <property type="entry name" value="DUF2262"/>
    <property type="match status" value="1"/>
</dbReference>
<proteinExistence type="predicted"/>
<evidence type="ECO:0000313" key="4">
    <source>
        <dbReference type="EMBL" id="MZH57396.1"/>
    </source>
</evidence>
<comment type="caution">
    <text evidence="3">The sequence shown here is derived from an EMBL/GenBank/DDBJ whole genome shotgun (WGS) entry which is preliminary data.</text>
</comment>
<name>A0AAP2UJU6_CLOIN</name>